<feature type="domain" description="Bacterial bifunctional deaminase-reductase C-terminal" evidence="4">
    <location>
        <begin position="26"/>
        <end position="226"/>
    </location>
</feature>
<evidence type="ECO:0000313" key="5">
    <source>
        <dbReference type="EMBL" id="GDY32964.1"/>
    </source>
</evidence>
<sequence length="244" mass="25946">MTDQTAQVDDRDLERLYAYPANLDRPWVQAHFVSSVDGAVTVAGRSGGLSSPADKRVFALSRDLADVVLVGAGTALIEGYHGVKPREVRVERRKRLGLSPVPPLAVVTRRCSIEPDAPLVTDVSVATIVVTCEAAPAQRRKALGDAGAEVVVAGEDAVDPHRALAALDERGLRRVSCEGGPTLFAALIAEDLVDELCLTVSPLLTGGDAGRIASGALPPAPARMRLDTVLCEDDTLLLRYRRPR</sequence>
<name>A0A4D4JBK8_9PSEU</name>
<dbReference type="GO" id="GO:0009231">
    <property type="term" value="P:riboflavin biosynthetic process"/>
    <property type="evidence" value="ECO:0007669"/>
    <property type="project" value="InterPro"/>
</dbReference>
<organism evidence="5 6">
    <name type="scientific">Gandjariella thermophila</name>
    <dbReference type="NCBI Taxonomy" id="1931992"/>
    <lineage>
        <taxon>Bacteria</taxon>
        <taxon>Bacillati</taxon>
        <taxon>Actinomycetota</taxon>
        <taxon>Actinomycetes</taxon>
        <taxon>Pseudonocardiales</taxon>
        <taxon>Pseudonocardiaceae</taxon>
        <taxon>Gandjariella</taxon>
    </lineage>
</organism>
<dbReference type="GO" id="GO:0008703">
    <property type="term" value="F:5-amino-6-(5-phosphoribosylamino)uracil reductase activity"/>
    <property type="evidence" value="ECO:0007669"/>
    <property type="project" value="InterPro"/>
</dbReference>
<dbReference type="PANTHER" id="PTHR38011:SF7">
    <property type="entry name" value="2,5-DIAMINO-6-RIBOSYLAMINO-4(3H)-PYRIMIDINONE 5'-PHOSPHATE REDUCTASE"/>
    <property type="match status" value="1"/>
</dbReference>
<gene>
    <name evidence="5" type="ORF">GTS_45970</name>
</gene>
<comment type="caution">
    <text evidence="5">The sequence shown here is derived from an EMBL/GenBank/DDBJ whole genome shotgun (WGS) entry which is preliminary data.</text>
</comment>
<evidence type="ECO:0000256" key="2">
    <source>
        <dbReference type="ARBA" id="ARBA00022857"/>
    </source>
</evidence>
<evidence type="ECO:0000256" key="3">
    <source>
        <dbReference type="ARBA" id="ARBA00023002"/>
    </source>
</evidence>
<keyword evidence="3" id="KW-0560">Oxidoreductase</keyword>
<evidence type="ECO:0000256" key="1">
    <source>
        <dbReference type="ARBA" id="ARBA00005104"/>
    </source>
</evidence>
<keyword evidence="6" id="KW-1185">Reference proteome</keyword>
<accession>A0A4D4JBK8</accession>
<dbReference type="Proteomes" id="UP000298860">
    <property type="component" value="Unassembled WGS sequence"/>
</dbReference>
<dbReference type="PANTHER" id="PTHR38011">
    <property type="entry name" value="DIHYDROFOLATE REDUCTASE FAMILY PROTEIN (AFU_ORTHOLOGUE AFUA_8G06820)"/>
    <property type="match status" value="1"/>
</dbReference>
<dbReference type="AlphaFoldDB" id="A0A4D4JBK8"/>
<dbReference type="SUPFAM" id="SSF53597">
    <property type="entry name" value="Dihydrofolate reductase-like"/>
    <property type="match status" value="1"/>
</dbReference>
<keyword evidence="2" id="KW-0521">NADP</keyword>
<dbReference type="InterPro" id="IPR050765">
    <property type="entry name" value="Riboflavin_Biosynth_HTPR"/>
</dbReference>
<dbReference type="Pfam" id="PF01872">
    <property type="entry name" value="RibD_C"/>
    <property type="match status" value="1"/>
</dbReference>
<evidence type="ECO:0000259" key="4">
    <source>
        <dbReference type="Pfam" id="PF01872"/>
    </source>
</evidence>
<proteinExistence type="predicted"/>
<dbReference type="EMBL" id="BJFL01000031">
    <property type="protein sequence ID" value="GDY32964.1"/>
    <property type="molecule type" value="Genomic_DNA"/>
</dbReference>
<evidence type="ECO:0000313" key="6">
    <source>
        <dbReference type="Proteomes" id="UP000298860"/>
    </source>
</evidence>
<protein>
    <recommendedName>
        <fullName evidence="4">Bacterial bifunctional deaminase-reductase C-terminal domain-containing protein</fullName>
    </recommendedName>
</protein>
<comment type="pathway">
    <text evidence="1">Cofactor biosynthesis; riboflavin biosynthesis.</text>
</comment>
<reference evidence="6" key="1">
    <citation type="submission" date="2019-04" db="EMBL/GenBank/DDBJ databases">
        <title>Draft genome sequence of Pseudonocardiaceae bacterium SL3-2-4.</title>
        <authorList>
            <person name="Ningsih F."/>
            <person name="Yokota A."/>
            <person name="Sakai Y."/>
            <person name="Nanatani K."/>
            <person name="Yabe S."/>
            <person name="Oetari A."/>
            <person name="Sjamsuridzal W."/>
        </authorList>
    </citation>
    <scope>NUCLEOTIDE SEQUENCE [LARGE SCALE GENOMIC DNA]</scope>
    <source>
        <strain evidence="6">SL3-2-4</strain>
    </source>
</reference>
<dbReference type="Gene3D" id="3.40.430.10">
    <property type="entry name" value="Dihydrofolate Reductase, subunit A"/>
    <property type="match status" value="1"/>
</dbReference>
<dbReference type="InterPro" id="IPR002734">
    <property type="entry name" value="RibDG_C"/>
</dbReference>
<dbReference type="InterPro" id="IPR024072">
    <property type="entry name" value="DHFR-like_dom_sf"/>
</dbReference>